<proteinExistence type="predicted"/>
<dbReference type="AlphaFoldDB" id="A0A8H2WBP6"/>
<dbReference type="EMBL" id="CAJMWS010000103">
    <property type="protein sequence ID" value="CAE6363937.1"/>
    <property type="molecule type" value="Genomic_DNA"/>
</dbReference>
<accession>A0A8H2WBP6</accession>
<dbReference type="Proteomes" id="UP000663846">
    <property type="component" value="Unassembled WGS sequence"/>
</dbReference>
<reference evidence="1" key="1">
    <citation type="submission" date="2021-01" db="EMBL/GenBank/DDBJ databases">
        <authorList>
            <person name="Kaushik A."/>
        </authorList>
    </citation>
    <scope>NUCLEOTIDE SEQUENCE</scope>
    <source>
        <strain evidence="1">AG1-1C</strain>
    </source>
</reference>
<protein>
    <submittedName>
        <fullName evidence="1">Uncharacterized protein</fullName>
    </submittedName>
</protein>
<organism evidence="1 2">
    <name type="scientific">Rhizoctonia solani</name>
    <dbReference type="NCBI Taxonomy" id="456999"/>
    <lineage>
        <taxon>Eukaryota</taxon>
        <taxon>Fungi</taxon>
        <taxon>Dikarya</taxon>
        <taxon>Basidiomycota</taxon>
        <taxon>Agaricomycotina</taxon>
        <taxon>Agaricomycetes</taxon>
        <taxon>Cantharellales</taxon>
        <taxon>Ceratobasidiaceae</taxon>
        <taxon>Rhizoctonia</taxon>
    </lineage>
</organism>
<evidence type="ECO:0000313" key="1">
    <source>
        <dbReference type="EMBL" id="CAE6363937.1"/>
    </source>
</evidence>
<gene>
    <name evidence="1" type="ORF">RDB_LOCUS21440</name>
</gene>
<evidence type="ECO:0000313" key="2">
    <source>
        <dbReference type="Proteomes" id="UP000663846"/>
    </source>
</evidence>
<sequence>MLKYQTWYRHRVKEDNLQAMLALQTRLRSNIHNNAAISHEHGQDEPDLSAHHPVQPDEQIDEELHEDEIETEFKREIAMFDDPLGLVHSHVPDSGPGTPHDPNSLVLQFNQPPNREHLESQSPPVLQLLDLDVDYDSDDSKSNYEFLHAYSDPPALRYAYLNALSSHIVWKSPVRDAEANLKHTLTCLWLTPSGIPDHITPLTTLKSIRTQFGLNTSGLLHQVPICNKCYKQYLMADISSAELPAICTWERPTCSGSYMKLATKNGNTVPPLGPRSG</sequence>
<comment type="caution">
    <text evidence="1">The sequence shown here is derived from an EMBL/GenBank/DDBJ whole genome shotgun (WGS) entry which is preliminary data.</text>
</comment>
<name>A0A8H2WBP6_9AGAM</name>